<protein>
    <submittedName>
        <fullName evidence="1">Uncharacterized protein</fullName>
    </submittedName>
</protein>
<name>A0A8H4PBV6_9HYPO</name>
<evidence type="ECO:0000313" key="2">
    <source>
        <dbReference type="Proteomes" id="UP000554235"/>
    </source>
</evidence>
<dbReference type="EMBL" id="JAADYS010001332">
    <property type="protein sequence ID" value="KAF4463621.1"/>
    <property type="molecule type" value="Genomic_DNA"/>
</dbReference>
<sequence>MERGASCPGRGPPPYQSDEACANKMEHEILPKNYAGYSSERHSAEFSPQEQRPWIQAHCGTVAGGPVRTPGGSWKYKMNWSSYYFLSSYPGLLGAFPSQISTKKSHSASATTSRLCRCVACRLKGAWDRVGIKVNHKWSLNPSPPISNAWVRPDEVEQLVHSSQDWTGNWGWAITLRVCNISNSMPGDSWDMDVRILVKDLLHLLQGQGIRWDESQRNRQLERILPIRMARNERETNYRRWHAFSSTGNANALDACDWVAEVCITNQDEQWHKRHYFRDLLSVQYVSWAEIDQRTAPGRCKKMVAYRREITYGNDLSGQKLEAWHPNLLSRFSDFIKPLLPNGSEKFG</sequence>
<reference evidence="1 2" key="1">
    <citation type="submission" date="2020-01" db="EMBL/GenBank/DDBJ databases">
        <title>Identification and distribution of gene clusters putatively required for synthesis of sphingolipid metabolism inhibitors in phylogenetically diverse species of the filamentous fungus Fusarium.</title>
        <authorList>
            <person name="Kim H.-S."/>
            <person name="Busman M."/>
            <person name="Brown D.W."/>
            <person name="Divon H."/>
            <person name="Uhlig S."/>
            <person name="Proctor R.H."/>
        </authorList>
    </citation>
    <scope>NUCLEOTIDE SEQUENCE [LARGE SCALE GENOMIC DNA]</scope>
    <source>
        <strain evidence="1 2">NRRL 20459</strain>
    </source>
</reference>
<organism evidence="1 2">
    <name type="scientific">Fusarium albosuccineum</name>
    <dbReference type="NCBI Taxonomy" id="1237068"/>
    <lineage>
        <taxon>Eukaryota</taxon>
        <taxon>Fungi</taxon>
        <taxon>Dikarya</taxon>
        <taxon>Ascomycota</taxon>
        <taxon>Pezizomycotina</taxon>
        <taxon>Sordariomycetes</taxon>
        <taxon>Hypocreomycetidae</taxon>
        <taxon>Hypocreales</taxon>
        <taxon>Nectriaceae</taxon>
        <taxon>Fusarium</taxon>
        <taxon>Fusarium decemcellulare species complex</taxon>
    </lineage>
</organism>
<proteinExistence type="predicted"/>
<dbReference type="Proteomes" id="UP000554235">
    <property type="component" value="Unassembled WGS sequence"/>
</dbReference>
<keyword evidence="2" id="KW-1185">Reference proteome</keyword>
<gene>
    <name evidence="1" type="ORF">FALBO_9553</name>
</gene>
<dbReference type="AlphaFoldDB" id="A0A8H4PBV6"/>
<comment type="caution">
    <text evidence="1">The sequence shown here is derived from an EMBL/GenBank/DDBJ whole genome shotgun (WGS) entry which is preliminary data.</text>
</comment>
<dbReference type="OrthoDB" id="5073785at2759"/>
<evidence type="ECO:0000313" key="1">
    <source>
        <dbReference type="EMBL" id="KAF4463621.1"/>
    </source>
</evidence>
<accession>A0A8H4PBV6</accession>